<keyword evidence="2" id="KW-0810">Translation regulation</keyword>
<evidence type="ECO:0000256" key="1">
    <source>
        <dbReference type="ARBA" id="ARBA00010574"/>
    </source>
</evidence>
<dbReference type="PANTHER" id="PTHR21043:SF0">
    <property type="entry name" value="MITOCHONDRIAL ASSEMBLY OF RIBOSOMAL LARGE SUBUNIT PROTEIN 1"/>
    <property type="match status" value="1"/>
</dbReference>
<protein>
    <recommendedName>
        <fullName evidence="2">Ribosomal silencing factor RsfS</fullName>
    </recommendedName>
</protein>
<name>A0ABR7Y7X4_9SPHI</name>
<comment type="subcellular location">
    <subcellularLocation>
        <location evidence="2">Cytoplasm</location>
    </subcellularLocation>
</comment>
<organism evidence="3 4">
    <name type="scientific">Sphingobacterium arenae</name>
    <dbReference type="NCBI Taxonomy" id="1280598"/>
    <lineage>
        <taxon>Bacteria</taxon>
        <taxon>Pseudomonadati</taxon>
        <taxon>Bacteroidota</taxon>
        <taxon>Sphingobacteriia</taxon>
        <taxon>Sphingobacteriales</taxon>
        <taxon>Sphingobacteriaceae</taxon>
        <taxon>Sphingobacterium</taxon>
    </lineage>
</organism>
<reference evidence="3 4" key="1">
    <citation type="submission" date="2020-08" db="EMBL/GenBank/DDBJ databases">
        <title>Sphingobacterium sp. DN00404 isolated from aquaculture water.</title>
        <authorList>
            <person name="Zhang M."/>
        </authorList>
    </citation>
    <scope>NUCLEOTIDE SEQUENCE [LARGE SCALE GENOMIC DNA]</scope>
    <source>
        <strain evidence="3 4">KCTC 32294</strain>
    </source>
</reference>
<dbReference type="HAMAP" id="MF_01477">
    <property type="entry name" value="Iojap_RsfS"/>
    <property type="match status" value="1"/>
</dbReference>
<comment type="subunit">
    <text evidence="2">Interacts with ribosomal protein uL14 (rplN).</text>
</comment>
<proteinExistence type="inferred from homology"/>
<evidence type="ECO:0000256" key="2">
    <source>
        <dbReference type="HAMAP-Rule" id="MF_01477"/>
    </source>
</evidence>
<dbReference type="InterPro" id="IPR004394">
    <property type="entry name" value="Iojap/RsfS/C7orf30"/>
</dbReference>
<accession>A0ABR7Y7X4</accession>
<dbReference type="SUPFAM" id="SSF81301">
    <property type="entry name" value="Nucleotidyltransferase"/>
    <property type="match status" value="1"/>
</dbReference>
<sequence length="124" mass="14176">MNKDTKKELSGRLAEVVVQGMQEKKGNDIVRMDMRNVNATLSDYFVICHADSAAQINAIASSVEEEVYKAFGQEPWRKEGQHNAEWILLDFVDVVVHIFKTEKRSHYGIEDLWGDAQVETYRSA</sequence>
<dbReference type="NCBIfam" id="TIGR00090">
    <property type="entry name" value="rsfS_iojap_ybeB"/>
    <property type="match status" value="1"/>
</dbReference>
<comment type="similarity">
    <text evidence="1 2">Belongs to the Iojap/RsfS family.</text>
</comment>
<dbReference type="Pfam" id="PF02410">
    <property type="entry name" value="RsfS"/>
    <property type="match status" value="1"/>
</dbReference>
<dbReference type="PANTHER" id="PTHR21043">
    <property type="entry name" value="IOJAP SUPERFAMILY ORTHOLOG"/>
    <property type="match status" value="1"/>
</dbReference>
<keyword evidence="4" id="KW-1185">Reference proteome</keyword>
<evidence type="ECO:0000313" key="4">
    <source>
        <dbReference type="Proteomes" id="UP000606494"/>
    </source>
</evidence>
<dbReference type="Proteomes" id="UP000606494">
    <property type="component" value="Unassembled WGS sequence"/>
</dbReference>
<keyword evidence="2" id="KW-0678">Repressor</keyword>
<comment type="caution">
    <text evidence="3">The sequence shown here is derived from an EMBL/GenBank/DDBJ whole genome shotgun (WGS) entry which is preliminary data.</text>
</comment>
<gene>
    <name evidence="2 3" type="primary">rsfS</name>
    <name evidence="3" type="ORF">H8B17_17635</name>
</gene>
<keyword evidence="2" id="KW-0963">Cytoplasm</keyword>
<dbReference type="EMBL" id="JACNYK010000006">
    <property type="protein sequence ID" value="MBD1427405.1"/>
    <property type="molecule type" value="Genomic_DNA"/>
</dbReference>
<comment type="function">
    <text evidence="2">Functions as a ribosomal silencing factor. Interacts with ribosomal protein uL14 (rplN), blocking formation of intersubunit bridge B8. Prevents association of the 30S and 50S ribosomal subunits and the formation of functional ribosomes, thus repressing translation.</text>
</comment>
<dbReference type="Gene3D" id="3.30.460.10">
    <property type="entry name" value="Beta Polymerase, domain 2"/>
    <property type="match status" value="1"/>
</dbReference>
<evidence type="ECO:0000313" key="3">
    <source>
        <dbReference type="EMBL" id="MBD1427405.1"/>
    </source>
</evidence>
<dbReference type="InterPro" id="IPR043519">
    <property type="entry name" value="NT_sf"/>
</dbReference>
<dbReference type="RefSeq" id="WP_190310556.1">
    <property type="nucleotide sequence ID" value="NZ_JACNYK010000006.1"/>
</dbReference>